<dbReference type="Proteomes" id="UP000053260">
    <property type="component" value="Unassembled WGS sequence"/>
</dbReference>
<proteinExistence type="predicted"/>
<reference evidence="2 3" key="1">
    <citation type="submission" date="2015-10" db="EMBL/GenBank/DDBJ databases">
        <title>Draft genome sequence of Streptomyces sp. RV15, isolated from a marine sponge.</title>
        <authorList>
            <person name="Ruckert C."/>
            <person name="Abdelmohsen U.R."/>
            <person name="Winkler A."/>
            <person name="Hentschel U."/>
            <person name="Kalinowski J."/>
            <person name="Kampfer P."/>
            <person name="Glaeser S."/>
        </authorList>
    </citation>
    <scope>NUCLEOTIDE SEQUENCE [LARGE SCALE GENOMIC DNA]</scope>
    <source>
        <strain evidence="2 3">RV15</strain>
    </source>
</reference>
<evidence type="ECO:0000256" key="1">
    <source>
        <dbReference type="SAM" id="Phobius"/>
    </source>
</evidence>
<keyword evidence="1" id="KW-0472">Membrane</keyword>
<keyword evidence="1" id="KW-1133">Transmembrane helix</keyword>
<dbReference type="EMBL" id="LMXB01000021">
    <property type="protein sequence ID" value="KUO21855.1"/>
    <property type="molecule type" value="Genomic_DNA"/>
</dbReference>
<gene>
    <name evidence="2" type="ORF">AQJ91_06890</name>
</gene>
<feature type="transmembrane region" description="Helical" evidence="1">
    <location>
        <begin position="22"/>
        <end position="47"/>
    </location>
</feature>
<sequence length="169" mass="18197">MHRGAVLLQREPGLLDEGRRRILVVVLATTVLAIGLLTAKVIIISWTKRALLMSEAYGALLEVAVLLASAAWLINMFGVVSVFGDNGEAVSLLPVRQVRHTDHGVINLVPAWIAPTVVALFVVSGLCLVLAAGAAVRRGKIPFACRKDPCVEKRVHRPPQPSSRPDYPA</sequence>
<comment type="caution">
    <text evidence="2">The sequence shown here is derived from an EMBL/GenBank/DDBJ whole genome shotgun (WGS) entry which is preliminary data.</text>
</comment>
<accession>A0A101V3L3</accession>
<feature type="transmembrane region" description="Helical" evidence="1">
    <location>
        <begin position="112"/>
        <end position="136"/>
    </location>
</feature>
<evidence type="ECO:0000313" key="2">
    <source>
        <dbReference type="EMBL" id="KUO21855.1"/>
    </source>
</evidence>
<protein>
    <submittedName>
        <fullName evidence="2">Uncharacterized protein</fullName>
    </submittedName>
</protein>
<dbReference type="STRING" id="909626.AQJ91_06890"/>
<name>A0A101V3L3_9ACTN</name>
<evidence type="ECO:0000313" key="3">
    <source>
        <dbReference type="Proteomes" id="UP000053260"/>
    </source>
</evidence>
<dbReference type="AlphaFoldDB" id="A0A101V3L3"/>
<feature type="transmembrane region" description="Helical" evidence="1">
    <location>
        <begin position="59"/>
        <end position="83"/>
    </location>
</feature>
<keyword evidence="1" id="KW-0812">Transmembrane</keyword>
<organism evidence="2 3">
    <name type="scientific">Streptomyces dysideae</name>
    <dbReference type="NCBI Taxonomy" id="909626"/>
    <lineage>
        <taxon>Bacteria</taxon>
        <taxon>Bacillati</taxon>
        <taxon>Actinomycetota</taxon>
        <taxon>Actinomycetes</taxon>
        <taxon>Kitasatosporales</taxon>
        <taxon>Streptomycetaceae</taxon>
        <taxon>Streptomyces</taxon>
    </lineage>
</organism>
<keyword evidence="3" id="KW-1185">Reference proteome</keyword>